<evidence type="ECO:0000256" key="2">
    <source>
        <dbReference type="ARBA" id="ARBA00022801"/>
    </source>
</evidence>
<keyword evidence="3" id="KW-0067">ATP-binding</keyword>
<protein>
    <recommendedName>
        <fullName evidence="4">Helicase ATP-binding domain-containing protein</fullName>
    </recommendedName>
</protein>
<dbReference type="InterPro" id="IPR027417">
    <property type="entry name" value="P-loop_NTPase"/>
</dbReference>
<name>A0A382K3W8_9ZZZZ</name>
<keyword evidence="1" id="KW-0547">Nucleotide-binding</keyword>
<dbReference type="GO" id="GO:0016787">
    <property type="term" value="F:hydrolase activity"/>
    <property type="evidence" value="ECO:0007669"/>
    <property type="project" value="UniProtKB-KW"/>
</dbReference>
<dbReference type="GO" id="GO:0005524">
    <property type="term" value="F:ATP binding"/>
    <property type="evidence" value="ECO:0007669"/>
    <property type="project" value="UniProtKB-KW"/>
</dbReference>
<evidence type="ECO:0000256" key="1">
    <source>
        <dbReference type="ARBA" id="ARBA00022741"/>
    </source>
</evidence>
<dbReference type="SUPFAM" id="SSF52540">
    <property type="entry name" value="P-loop containing nucleoside triphosphate hydrolases"/>
    <property type="match status" value="1"/>
</dbReference>
<dbReference type="EMBL" id="UINC01078157">
    <property type="protein sequence ID" value="SVC18958.1"/>
    <property type="molecule type" value="Genomic_DNA"/>
</dbReference>
<dbReference type="PROSITE" id="PS51193">
    <property type="entry name" value="HELICASE_ATP_BIND_2"/>
    <property type="match status" value="1"/>
</dbReference>
<organism evidence="5">
    <name type="scientific">marine metagenome</name>
    <dbReference type="NCBI Taxonomy" id="408172"/>
    <lineage>
        <taxon>unclassified sequences</taxon>
        <taxon>metagenomes</taxon>
        <taxon>ecological metagenomes</taxon>
    </lineage>
</organism>
<dbReference type="AlphaFoldDB" id="A0A382K3W8"/>
<proteinExistence type="predicted"/>
<reference evidence="5" key="1">
    <citation type="submission" date="2018-05" db="EMBL/GenBank/DDBJ databases">
        <authorList>
            <person name="Lanie J.A."/>
            <person name="Ng W.-L."/>
            <person name="Kazmierczak K.M."/>
            <person name="Andrzejewski T.M."/>
            <person name="Davidsen T.M."/>
            <person name="Wayne K.J."/>
            <person name="Tettelin H."/>
            <person name="Glass J.I."/>
            <person name="Rusch D."/>
            <person name="Podicherti R."/>
            <person name="Tsui H.-C.T."/>
            <person name="Winkler M.E."/>
        </authorList>
    </citation>
    <scope>NUCLEOTIDE SEQUENCE</scope>
</reference>
<sequence>MQSDAEIFSPSGLLANSFPGFTHRQAQQDMASLVSRFLASDGHLVIEAGTGIGKTFAYLIPV</sequence>
<dbReference type="Gene3D" id="3.40.50.300">
    <property type="entry name" value="P-loop containing nucleotide triphosphate hydrolases"/>
    <property type="match status" value="1"/>
</dbReference>
<evidence type="ECO:0000259" key="4">
    <source>
        <dbReference type="PROSITE" id="PS51193"/>
    </source>
</evidence>
<dbReference type="InterPro" id="IPR014013">
    <property type="entry name" value="Helic_SF1/SF2_ATP-bd_DinG/Rad3"/>
</dbReference>
<accession>A0A382K3W8</accession>
<feature type="domain" description="Helicase ATP-binding" evidence="4">
    <location>
        <begin position="13"/>
        <end position="62"/>
    </location>
</feature>
<keyword evidence="2" id="KW-0378">Hydrolase</keyword>
<gene>
    <name evidence="5" type="ORF">METZ01_LOCUS271812</name>
</gene>
<evidence type="ECO:0000313" key="5">
    <source>
        <dbReference type="EMBL" id="SVC18958.1"/>
    </source>
</evidence>
<feature type="non-terminal residue" evidence="5">
    <location>
        <position position="62"/>
    </location>
</feature>
<evidence type="ECO:0000256" key="3">
    <source>
        <dbReference type="ARBA" id="ARBA00022840"/>
    </source>
</evidence>